<accession>A0A645A051</accession>
<dbReference type="SUPFAM" id="SSF55136">
    <property type="entry name" value="Probable bacterial effector-binding domain"/>
    <property type="match status" value="1"/>
</dbReference>
<protein>
    <recommendedName>
        <fullName evidence="1">GyrI-like small molecule binding domain-containing protein</fullName>
    </recommendedName>
</protein>
<organism evidence="2">
    <name type="scientific">bioreactor metagenome</name>
    <dbReference type="NCBI Taxonomy" id="1076179"/>
    <lineage>
        <taxon>unclassified sequences</taxon>
        <taxon>metagenomes</taxon>
        <taxon>ecological metagenomes</taxon>
    </lineage>
</organism>
<sequence length="199" mass="22894">MEVYDVKKELKQLYHTPKEPTLVEVPSLSYLIIDGEGDPSGQAYTEAVQLLFSMSYTLKMGFREHSLYKPFTVAPLECVWDAVEVENRDTWIWSAMIAQPYWVTEELVGQIREQVAFKKGLSSSHVRFATLVEGMCVTMLHIGSYQDEDASFARMERFCSEHQLNRSSTSHREIYLSNPKKTEADQLKTVLRFTVKPIS</sequence>
<comment type="caution">
    <text evidence="2">The sequence shown here is derived from an EMBL/GenBank/DDBJ whole genome shotgun (WGS) entry which is preliminary data.</text>
</comment>
<reference evidence="2" key="1">
    <citation type="submission" date="2019-08" db="EMBL/GenBank/DDBJ databases">
        <authorList>
            <person name="Kucharzyk K."/>
            <person name="Murdoch R.W."/>
            <person name="Higgins S."/>
            <person name="Loffler F."/>
        </authorList>
    </citation>
    <scope>NUCLEOTIDE SEQUENCE</scope>
</reference>
<dbReference type="InterPro" id="IPR011256">
    <property type="entry name" value="Reg_factor_effector_dom_sf"/>
</dbReference>
<dbReference type="AlphaFoldDB" id="A0A645A051"/>
<dbReference type="InterPro" id="IPR008319">
    <property type="entry name" value="GyrI-like_CCH_Lin2189-like"/>
</dbReference>
<feature type="domain" description="GyrI-like small molecule binding" evidence="1">
    <location>
        <begin position="19"/>
        <end position="192"/>
    </location>
</feature>
<dbReference type="InterPro" id="IPR029442">
    <property type="entry name" value="GyrI-like"/>
</dbReference>
<dbReference type="Gene3D" id="3.20.80.10">
    <property type="entry name" value="Regulatory factor, effector binding domain"/>
    <property type="match status" value="1"/>
</dbReference>
<name>A0A645A051_9ZZZZ</name>
<proteinExistence type="predicted"/>
<dbReference type="EMBL" id="VSSQ01011270">
    <property type="protein sequence ID" value="MPM46417.1"/>
    <property type="molecule type" value="Genomic_DNA"/>
</dbReference>
<dbReference type="PIRSF" id="PIRSF031644">
    <property type="entry name" value="UCP031644"/>
    <property type="match status" value="1"/>
</dbReference>
<evidence type="ECO:0000313" key="2">
    <source>
        <dbReference type="EMBL" id="MPM46417.1"/>
    </source>
</evidence>
<gene>
    <name evidence="2" type="ORF">SDC9_93117</name>
</gene>
<dbReference type="Pfam" id="PF06445">
    <property type="entry name" value="GyrI-like"/>
    <property type="match status" value="1"/>
</dbReference>
<evidence type="ECO:0000259" key="1">
    <source>
        <dbReference type="Pfam" id="PF06445"/>
    </source>
</evidence>